<sequence>MSDFEFKAPNIENPDEQKGFNLSALAVREKSVTTFFLLAIIIAGVVAYLRLGRAEDPTFTVKVFTVTAAWPGATAQEMQDLVAEPLEKRMQELKYYYHVDTFTRPGLAFLTVTLQDYTPPDQVQEEFYQGRKKIQDEASKLPHGVLTPVLNDEYTDVIFSVYALKSKGMPLRQLTREAEILRQDLLHVQGVKKVNILGEQPERIFVQFSYDRIATLGVKAEDIFDALVKQNTVTPAGSIDTSNQRVYVRLDGALDSLKKIQDTPVVSNGKVFKLSEIAAVTRGYEDPAQFVVHHNGDPAMMLDVVMKDQYNGLDLGRALAAEQQKIDRNLPAGITFVKVIDQSQVIKNAIDEFQIKFFVALLVVMVVSLFSLGWRVGIVVAAAVPLTLSATLVAMLAGGINLDRISLGALILALGLLVDDAIIAIETMVVKMEEGWDRINAASYAWSHTAAPMLAGTLVTIIGLMPIGFAQSSPGEYVRNLFWVVFIALLISWIVAVTFTPFLGVNMLPNIPRMEGGYAEIYETANYQRFRRLVIKAVSHKYLVAASVVVLFVGGVFGMGLLEQQFFPNSDRTEILVDVTMPQGASIEATEGAVKKLEDWLKKQPEAQIVTSYAGGGAPRFFLAYNPELPDPNFAKMIVSTADERAQSQLLTHLRQQLAADLVPEARVRASRFVFGPYSPWPVAFRVSGPDIARVRDISNQLLSKMQTNPHTRQANLDWGERAPTVHFVLDQDRLLLIGLTSEQASQQIQFLTTGFTVTQVREDIRAVDVVARTSGENRLDPIKLMNMTLQSQDGRPVPLSQVGRVEIRPEDPILKRRDRMLTITVECDIDDVLQPPEVTAELAKSFQTIIDKLPPGYSIEVGASVEEAAKANAALAAVFPIMIVCMIVVVILQVRSLSALAMTLLTAPLGLVGVVPILLIFHQPFGFDAILGLIALGGILMRNTLILIGQIKTNRGEGLDPFHALVEATVQRSRPVVLTALAAVLAFIPLTFSAFWGSLAYTLIGGTAVGTVLTLVFLPALYSIWFKVKPAVRVKNEAEQLVH</sequence>
<dbReference type="InterPro" id="IPR001036">
    <property type="entry name" value="Acrflvin-R"/>
</dbReference>
<dbReference type="KEGG" id="adin:H7849_01705"/>
<dbReference type="Gene3D" id="1.20.1640.10">
    <property type="entry name" value="Multidrug efflux transporter AcrB transmembrane domain"/>
    <property type="match status" value="2"/>
</dbReference>
<feature type="transmembrane region" description="Helical" evidence="1">
    <location>
        <begin position="977"/>
        <end position="998"/>
    </location>
</feature>
<dbReference type="SUPFAM" id="SSF82693">
    <property type="entry name" value="Multidrug efflux transporter AcrB pore domain, PN1, PN2, PC1 and PC2 subdomains"/>
    <property type="match status" value="3"/>
</dbReference>
<keyword evidence="1" id="KW-1133">Transmembrane helix</keyword>
<dbReference type="SUPFAM" id="SSF82714">
    <property type="entry name" value="Multidrug efflux transporter AcrB TolC docking domain, DN and DC subdomains"/>
    <property type="match status" value="2"/>
</dbReference>
<feature type="transmembrane region" description="Helical" evidence="1">
    <location>
        <begin position="900"/>
        <end position="922"/>
    </location>
</feature>
<feature type="transmembrane region" description="Helical" evidence="1">
    <location>
        <begin position="32"/>
        <end position="51"/>
    </location>
</feature>
<feature type="transmembrane region" description="Helical" evidence="1">
    <location>
        <begin position="450"/>
        <end position="469"/>
    </location>
</feature>
<dbReference type="PANTHER" id="PTHR32063">
    <property type="match status" value="1"/>
</dbReference>
<dbReference type="PRINTS" id="PR00702">
    <property type="entry name" value="ACRIFLAVINRP"/>
</dbReference>
<dbReference type="AlphaFoldDB" id="A0A7G8BJM8"/>
<feature type="transmembrane region" description="Helical" evidence="1">
    <location>
        <begin position="481"/>
        <end position="505"/>
    </location>
</feature>
<proteinExistence type="predicted"/>
<evidence type="ECO:0000256" key="1">
    <source>
        <dbReference type="SAM" id="Phobius"/>
    </source>
</evidence>
<dbReference type="Gene3D" id="3.30.2090.10">
    <property type="entry name" value="Multidrug efflux transporter AcrB TolC docking domain, DN and DC subdomains"/>
    <property type="match status" value="2"/>
</dbReference>
<dbReference type="RefSeq" id="WP_186743702.1">
    <property type="nucleotide sequence ID" value="NZ_CP060394.1"/>
</dbReference>
<reference evidence="2 3" key="1">
    <citation type="submission" date="2020-08" db="EMBL/GenBank/DDBJ databases">
        <title>Edaphobacter telluris sp. nov. and Acidobacterium dinghuensis sp. nov., two acidobacteria isolated from forest soil.</title>
        <authorList>
            <person name="Fu J."/>
            <person name="Qiu L."/>
        </authorList>
    </citation>
    <scope>NUCLEOTIDE SEQUENCE [LARGE SCALE GENOMIC DNA]</scope>
    <source>
        <strain evidence="2">4Y35</strain>
    </source>
</reference>
<dbReference type="Gene3D" id="3.30.70.1320">
    <property type="entry name" value="Multidrug efflux transporter AcrB pore domain like"/>
    <property type="match status" value="1"/>
</dbReference>
<dbReference type="Pfam" id="PF00873">
    <property type="entry name" value="ACR_tran"/>
    <property type="match status" value="1"/>
</dbReference>
<feature type="transmembrane region" description="Helical" evidence="1">
    <location>
        <begin position="928"/>
        <end position="949"/>
    </location>
</feature>
<dbReference type="GO" id="GO:0005886">
    <property type="term" value="C:plasma membrane"/>
    <property type="evidence" value="ECO:0007669"/>
    <property type="project" value="TreeGrafter"/>
</dbReference>
<feature type="transmembrane region" description="Helical" evidence="1">
    <location>
        <begin position="353"/>
        <end position="372"/>
    </location>
</feature>
<accession>A0A7G8BJM8</accession>
<gene>
    <name evidence="2" type="ORF">H7849_01705</name>
</gene>
<evidence type="ECO:0000313" key="3">
    <source>
        <dbReference type="Proteomes" id="UP000515312"/>
    </source>
</evidence>
<dbReference type="PANTHER" id="PTHR32063:SF18">
    <property type="entry name" value="CATION EFFLUX SYSTEM PROTEIN"/>
    <property type="match status" value="1"/>
</dbReference>
<protein>
    <submittedName>
        <fullName evidence="2">Efflux RND transporter permease subunit</fullName>
    </submittedName>
</protein>
<organism evidence="2 3">
    <name type="scientific">Alloacidobacterium dinghuense</name>
    <dbReference type="NCBI Taxonomy" id="2763107"/>
    <lineage>
        <taxon>Bacteria</taxon>
        <taxon>Pseudomonadati</taxon>
        <taxon>Acidobacteriota</taxon>
        <taxon>Terriglobia</taxon>
        <taxon>Terriglobales</taxon>
        <taxon>Acidobacteriaceae</taxon>
        <taxon>Alloacidobacterium</taxon>
    </lineage>
</organism>
<dbReference type="Gene3D" id="3.30.70.1440">
    <property type="entry name" value="Multidrug efflux transporter AcrB pore domain"/>
    <property type="match status" value="1"/>
</dbReference>
<dbReference type="SUPFAM" id="SSF82866">
    <property type="entry name" value="Multidrug efflux transporter AcrB transmembrane domain"/>
    <property type="match status" value="2"/>
</dbReference>
<feature type="transmembrane region" description="Helical" evidence="1">
    <location>
        <begin position="542"/>
        <end position="562"/>
    </location>
</feature>
<feature type="transmembrane region" description="Helical" evidence="1">
    <location>
        <begin position="379"/>
        <end position="400"/>
    </location>
</feature>
<dbReference type="Proteomes" id="UP000515312">
    <property type="component" value="Chromosome"/>
</dbReference>
<name>A0A7G8BJM8_9BACT</name>
<feature type="transmembrane region" description="Helical" evidence="1">
    <location>
        <begin position="1004"/>
        <end position="1026"/>
    </location>
</feature>
<keyword evidence="1" id="KW-0812">Transmembrane</keyword>
<dbReference type="InterPro" id="IPR027463">
    <property type="entry name" value="AcrB_DN_DC_subdom"/>
</dbReference>
<dbReference type="EMBL" id="CP060394">
    <property type="protein sequence ID" value="QNI32748.1"/>
    <property type="molecule type" value="Genomic_DNA"/>
</dbReference>
<keyword evidence="1" id="KW-0472">Membrane</keyword>
<keyword evidence="3" id="KW-1185">Reference proteome</keyword>
<dbReference type="Gene3D" id="3.30.70.1430">
    <property type="entry name" value="Multidrug efflux transporter AcrB pore domain"/>
    <property type="match status" value="2"/>
</dbReference>
<dbReference type="GO" id="GO:0042910">
    <property type="term" value="F:xenobiotic transmembrane transporter activity"/>
    <property type="evidence" value="ECO:0007669"/>
    <property type="project" value="TreeGrafter"/>
</dbReference>
<feature type="transmembrane region" description="Helical" evidence="1">
    <location>
        <begin position="874"/>
        <end position="893"/>
    </location>
</feature>
<evidence type="ECO:0000313" key="2">
    <source>
        <dbReference type="EMBL" id="QNI32748.1"/>
    </source>
</evidence>